<reference evidence="9 10" key="1">
    <citation type="journal article" date="2023" name="bioRxiv">
        <title>Conserved and derived expression patterns and positive selection on dental genes reveal complex evolutionary context of ever-growing rodent molars.</title>
        <authorList>
            <person name="Calamari Z.T."/>
            <person name="Song A."/>
            <person name="Cohen E."/>
            <person name="Akter M."/>
            <person name="Roy R.D."/>
            <person name="Hallikas O."/>
            <person name="Christensen M.M."/>
            <person name="Li P."/>
            <person name="Marangoni P."/>
            <person name="Jernvall J."/>
            <person name="Klein O.D."/>
        </authorList>
    </citation>
    <scope>NUCLEOTIDE SEQUENCE [LARGE SCALE GENOMIC DNA]</scope>
    <source>
        <strain evidence="9">V071</strain>
    </source>
</reference>
<keyword evidence="3" id="KW-0964">Secreted</keyword>
<keyword evidence="5" id="KW-1015">Disulfide bond</keyword>
<keyword evidence="6" id="KW-0340">Growth factor binding</keyword>
<comment type="subcellular location">
    <subcellularLocation>
        <location evidence="1">Secreted</location>
    </subcellularLocation>
</comment>
<dbReference type="GO" id="GO:0005576">
    <property type="term" value="C:extracellular region"/>
    <property type="evidence" value="ECO:0007669"/>
    <property type="project" value="UniProtKB-SubCell"/>
</dbReference>
<proteinExistence type="inferred from homology"/>
<name>A0AAW0IAM9_MYOGA</name>
<dbReference type="GO" id="GO:0019838">
    <property type="term" value="F:growth factor binding"/>
    <property type="evidence" value="ECO:0007669"/>
    <property type="project" value="UniProtKB-KW"/>
</dbReference>
<dbReference type="AlphaFoldDB" id="A0AAW0IAM9"/>
<evidence type="ECO:0000256" key="1">
    <source>
        <dbReference type="ARBA" id="ARBA00004613"/>
    </source>
</evidence>
<evidence type="ECO:0000313" key="10">
    <source>
        <dbReference type="Proteomes" id="UP001488838"/>
    </source>
</evidence>
<evidence type="ECO:0000256" key="5">
    <source>
        <dbReference type="ARBA" id="ARBA00023157"/>
    </source>
</evidence>
<accession>A0AAW0IAM9</accession>
<dbReference type="EMBL" id="JBBHLL010000172">
    <property type="protein sequence ID" value="KAK7811471.1"/>
    <property type="molecule type" value="Genomic_DNA"/>
</dbReference>
<feature type="chain" id="PRO_5043821957" description="Fibroblast growth factor-binding protein 3" evidence="8">
    <location>
        <begin position="36"/>
        <end position="254"/>
    </location>
</feature>
<keyword evidence="4 8" id="KW-0732">Signal</keyword>
<sequence length="254" mass="27592">MATASRSPPRPRALLSPLRLLLLLLLLKCCLLAAARKDKGAAGREAGPFSGPTGGSSGRFVSPEKHACSWQLLVPAPGTPTGGELVLSCKAPGGARLHCAYRGHPERCATSGARRSHYWKRLLGALRRRPRPCLDPEPLPLRLCARKKVGSELQPPARPTLSARSVEQTRARARSRARQRQQVLSPSSPPSGEKPSRAKTRVGRRKVGSDPVPEPPAVVGLQPDGLDQNAQLIETYCTEKWHSLCNFFVNFWNG</sequence>
<feature type="compositionally biased region" description="Basic residues" evidence="7">
    <location>
        <begin position="197"/>
        <end position="206"/>
    </location>
</feature>
<dbReference type="InterPro" id="IPR010510">
    <property type="entry name" value="FGF1-bd"/>
</dbReference>
<evidence type="ECO:0000256" key="6">
    <source>
        <dbReference type="ARBA" id="ARBA00023183"/>
    </source>
</evidence>
<dbReference type="PANTHER" id="PTHR15258">
    <property type="entry name" value="FGF BINDING PROTEIN-RELATED"/>
    <property type="match status" value="1"/>
</dbReference>
<evidence type="ECO:0000256" key="3">
    <source>
        <dbReference type="ARBA" id="ARBA00022525"/>
    </source>
</evidence>
<feature type="signal peptide" evidence="8">
    <location>
        <begin position="1"/>
        <end position="35"/>
    </location>
</feature>
<keyword evidence="10" id="KW-1185">Reference proteome</keyword>
<dbReference type="Pfam" id="PF06473">
    <property type="entry name" value="FGF-BP1"/>
    <property type="match status" value="1"/>
</dbReference>
<dbReference type="PANTHER" id="PTHR15258:SF3">
    <property type="entry name" value="FIBROBLAST GROWTH FACTOR-BINDING PROTEIN 3"/>
    <property type="match status" value="1"/>
</dbReference>
<gene>
    <name evidence="9" type="ORF">U0070_008672</name>
</gene>
<evidence type="ECO:0000256" key="2">
    <source>
        <dbReference type="ARBA" id="ARBA00008326"/>
    </source>
</evidence>
<dbReference type="Proteomes" id="UP001488838">
    <property type="component" value="Unassembled WGS sequence"/>
</dbReference>
<protein>
    <recommendedName>
        <fullName evidence="11">Fibroblast growth factor-binding protein 3</fullName>
    </recommendedName>
</protein>
<evidence type="ECO:0000256" key="7">
    <source>
        <dbReference type="SAM" id="MobiDB-lite"/>
    </source>
</evidence>
<evidence type="ECO:0000313" key="9">
    <source>
        <dbReference type="EMBL" id="KAK7811471.1"/>
    </source>
</evidence>
<feature type="region of interest" description="Disordered" evidence="7">
    <location>
        <begin position="150"/>
        <end position="223"/>
    </location>
</feature>
<evidence type="ECO:0008006" key="11">
    <source>
        <dbReference type="Google" id="ProtNLM"/>
    </source>
</evidence>
<evidence type="ECO:0000256" key="4">
    <source>
        <dbReference type="ARBA" id="ARBA00022729"/>
    </source>
</evidence>
<evidence type="ECO:0000256" key="8">
    <source>
        <dbReference type="SAM" id="SignalP"/>
    </source>
</evidence>
<comment type="similarity">
    <text evidence="2">Belongs to the fibroblast growth factor-binding protein family.</text>
</comment>
<dbReference type="GO" id="GO:0007267">
    <property type="term" value="P:cell-cell signaling"/>
    <property type="evidence" value="ECO:0007669"/>
    <property type="project" value="TreeGrafter"/>
</dbReference>
<organism evidence="9 10">
    <name type="scientific">Myodes glareolus</name>
    <name type="common">Bank vole</name>
    <name type="synonym">Clethrionomys glareolus</name>
    <dbReference type="NCBI Taxonomy" id="447135"/>
    <lineage>
        <taxon>Eukaryota</taxon>
        <taxon>Metazoa</taxon>
        <taxon>Chordata</taxon>
        <taxon>Craniata</taxon>
        <taxon>Vertebrata</taxon>
        <taxon>Euteleostomi</taxon>
        <taxon>Mammalia</taxon>
        <taxon>Eutheria</taxon>
        <taxon>Euarchontoglires</taxon>
        <taxon>Glires</taxon>
        <taxon>Rodentia</taxon>
        <taxon>Myomorpha</taxon>
        <taxon>Muroidea</taxon>
        <taxon>Cricetidae</taxon>
        <taxon>Arvicolinae</taxon>
        <taxon>Myodes</taxon>
    </lineage>
</organism>
<comment type="caution">
    <text evidence="9">The sequence shown here is derived from an EMBL/GenBank/DDBJ whole genome shotgun (WGS) entry which is preliminary data.</text>
</comment>